<dbReference type="OrthoDB" id="8372826at2"/>
<evidence type="ECO:0000313" key="1">
    <source>
        <dbReference type="EMBL" id="OLP58212.1"/>
    </source>
</evidence>
<sequence length="63" mass="7055">METQTFSPDIEKALADFLTDHPHLADRHAALSDILKAYFSANGYLPTHQEGKRPDQLDATNDD</sequence>
<dbReference type="EMBL" id="MKIP01000058">
    <property type="protein sequence ID" value="OLP58212.1"/>
    <property type="molecule type" value="Genomic_DNA"/>
</dbReference>
<evidence type="ECO:0000313" key="2">
    <source>
        <dbReference type="Proteomes" id="UP000186364"/>
    </source>
</evidence>
<keyword evidence="2" id="KW-1185">Reference proteome</keyword>
<protein>
    <submittedName>
        <fullName evidence="1">Uncharacterized protein</fullName>
    </submittedName>
</protein>
<gene>
    <name evidence="1" type="ORF">BJF93_06200</name>
</gene>
<dbReference type="AlphaFoldDB" id="A0A1Q9ARZ5"/>
<organism evidence="1 2">
    <name type="scientific">Xaviernesmea oryzae</name>
    <dbReference type="NCBI Taxonomy" id="464029"/>
    <lineage>
        <taxon>Bacteria</taxon>
        <taxon>Pseudomonadati</taxon>
        <taxon>Pseudomonadota</taxon>
        <taxon>Alphaproteobacteria</taxon>
        <taxon>Hyphomicrobiales</taxon>
        <taxon>Rhizobiaceae</taxon>
        <taxon>Rhizobium/Agrobacterium group</taxon>
        <taxon>Xaviernesmea</taxon>
    </lineage>
</organism>
<reference evidence="1 2" key="1">
    <citation type="submission" date="2016-09" db="EMBL/GenBank/DDBJ databases">
        <title>Rhizobium sp. nov., a novel species isolated from the rice rhizosphere.</title>
        <authorList>
            <person name="Zhao J."/>
            <person name="Zhang X."/>
        </authorList>
    </citation>
    <scope>NUCLEOTIDE SEQUENCE [LARGE SCALE GENOMIC DNA]</scope>
    <source>
        <strain evidence="1 2">1.7048</strain>
    </source>
</reference>
<dbReference type="RefSeq" id="WP_075629419.1">
    <property type="nucleotide sequence ID" value="NZ_FOAM01000008.1"/>
</dbReference>
<name>A0A1Q9ARZ5_9HYPH</name>
<dbReference type="Proteomes" id="UP000186364">
    <property type="component" value="Unassembled WGS sequence"/>
</dbReference>
<proteinExistence type="predicted"/>
<accession>A0A1Q9ARZ5</accession>
<comment type="caution">
    <text evidence="1">The sequence shown here is derived from an EMBL/GenBank/DDBJ whole genome shotgun (WGS) entry which is preliminary data.</text>
</comment>